<gene>
    <name evidence="6" type="ORF">COS52_00500</name>
</gene>
<dbReference type="GO" id="GO:0012505">
    <property type="term" value="C:endomembrane system"/>
    <property type="evidence" value="ECO:0007669"/>
    <property type="project" value="UniProtKB-SubCell"/>
</dbReference>
<dbReference type="AlphaFoldDB" id="A0A2M7BTP4"/>
<evidence type="ECO:0000256" key="1">
    <source>
        <dbReference type="ARBA" id="ARBA00004127"/>
    </source>
</evidence>
<evidence type="ECO:0000313" key="6">
    <source>
        <dbReference type="EMBL" id="PIV08862.1"/>
    </source>
</evidence>
<evidence type="ECO:0000256" key="2">
    <source>
        <dbReference type="ARBA" id="ARBA00022692"/>
    </source>
</evidence>
<proteinExistence type="predicted"/>
<comment type="caution">
    <text evidence="6">The sequence shown here is derived from an EMBL/GenBank/DDBJ whole genome shotgun (WGS) entry which is preliminary data.</text>
</comment>
<dbReference type="Proteomes" id="UP000230119">
    <property type="component" value="Unassembled WGS sequence"/>
</dbReference>
<evidence type="ECO:0000313" key="7">
    <source>
        <dbReference type="Proteomes" id="UP000230119"/>
    </source>
</evidence>
<name>A0A2M7BTP4_9BACT</name>
<organism evidence="6 7">
    <name type="scientific">Candidatus Roizmanbacteria bacterium CG03_land_8_20_14_0_80_39_12</name>
    <dbReference type="NCBI Taxonomy" id="1974847"/>
    <lineage>
        <taxon>Bacteria</taxon>
        <taxon>Candidatus Roizmaniibacteriota</taxon>
    </lineage>
</organism>
<feature type="transmembrane region" description="Helical" evidence="5">
    <location>
        <begin position="133"/>
        <end position="154"/>
    </location>
</feature>
<keyword evidence="2 5" id="KW-0812">Transmembrane</keyword>
<dbReference type="Pfam" id="PF01988">
    <property type="entry name" value="VIT1"/>
    <property type="match status" value="1"/>
</dbReference>
<comment type="subcellular location">
    <subcellularLocation>
        <location evidence="1">Endomembrane system</location>
        <topology evidence="1">Multi-pass membrane protein</topology>
    </subcellularLocation>
</comment>
<evidence type="ECO:0000256" key="4">
    <source>
        <dbReference type="ARBA" id="ARBA00023136"/>
    </source>
</evidence>
<keyword evidence="3 5" id="KW-1133">Transmembrane helix</keyword>
<protein>
    <submittedName>
        <fullName evidence="6">GMP synthase</fullName>
    </submittedName>
</protein>
<dbReference type="GO" id="GO:0030026">
    <property type="term" value="P:intracellular manganese ion homeostasis"/>
    <property type="evidence" value="ECO:0007669"/>
    <property type="project" value="InterPro"/>
</dbReference>
<reference evidence="7" key="1">
    <citation type="submission" date="2017-09" db="EMBL/GenBank/DDBJ databases">
        <title>Depth-based differentiation of microbial function through sediment-hosted aquifers and enrichment of novel symbionts in the deep terrestrial subsurface.</title>
        <authorList>
            <person name="Probst A.J."/>
            <person name="Ladd B."/>
            <person name="Jarett J.K."/>
            <person name="Geller-Mcgrath D.E."/>
            <person name="Sieber C.M.K."/>
            <person name="Emerson J.B."/>
            <person name="Anantharaman K."/>
            <person name="Thomas B.C."/>
            <person name="Malmstrom R."/>
            <person name="Stieglmeier M."/>
            <person name="Klingl A."/>
            <person name="Woyke T."/>
            <person name="Ryan C.M."/>
            <person name="Banfield J.F."/>
        </authorList>
    </citation>
    <scope>NUCLEOTIDE SEQUENCE [LARGE SCALE GENOMIC DNA]</scope>
</reference>
<dbReference type="InterPro" id="IPR008217">
    <property type="entry name" value="Ccc1_fam"/>
</dbReference>
<dbReference type="EMBL" id="PEVA01000020">
    <property type="protein sequence ID" value="PIV08862.1"/>
    <property type="molecule type" value="Genomic_DNA"/>
</dbReference>
<sequence length="214" mass="23773">MATRIITTFAVVAGFAGAQANIGASLPIFSVLIFGFANLFADGVSMALGNLLSTRSEQDVYANEKSKEMYEIKHNKEMEWIESVQILITKGFTKPQAEQLISIYSTNPKYWVDFMMNQELKLPNPEKDNPFKMALVTLVSFIFFGFIPLIPYVFFKGSSLFVVSIFTTAVALFSLGVMRWRVSKQSFLRSVGEMLLLGGAAATVAYIVGTLFQI</sequence>
<evidence type="ECO:0000256" key="5">
    <source>
        <dbReference type="SAM" id="Phobius"/>
    </source>
</evidence>
<feature type="transmembrane region" description="Helical" evidence="5">
    <location>
        <begin position="160"/>
        <end position="182"/>
    </location>
</feature>
<feature type="transmembrane region" description="Helical" evidence="5">
    <location>
        <begin position="194"/>
        <end position="212"/>
    </location>
</feature>
<keyword evidence="4 5" id="KW-0472">Membrane</keyword>
<accession>A0A2M7BTP4</accession>
<dbReference type="PANTHER" id="PTHR31851">
    <property type="entry name" value="FE(2+)/MN(2+) TRANSPORTER PCL1"/>
    <property type="match status" value="1"/>
</dbReference>
<evidence type="ECO:0000256" key="3">
    <source>
        <dbReference type="ARBA" id="ARBA00022989"/>
    </source>
</evidence>
<dbReference type="GO" id="GO:0005384">
    <property type="term" value="F:manganese ion transmembrane transporter activity"/>
    <property type="evidence" value="ECO:0007669"/>
    <property type="project" value="InterPro"/>
</dbReference>